<keyword evidence="2" id="KW-0806">Transcription termination</keyword>
<dbReference type="GO" id="GO:0003676">
    <property type="term" value="F:nucleic acid binding"/>
    <property type="evidence" value="ECO:0007669"/>
    <property type="project" value="InterPro"/>
</dbReference>
<feature type="compositionally biased region" description="Basic and acidic residues" evidence="4">
    <location>
        <begin position="375"/>
        <end position="389"/>
    </location>
</feature>
<dbReference type="GO" id="GO:0006353">
    <property type="term" value="P:DNA-templated transcription termination"/>
    <property type="evidence" value="ECO:0007669"/>
    <property type="project" value="UniProtKB-KW"/>
</dbReference>
<protein>
    <recommendedName>
        <fullName evidence="5">PB1-like domain-containing protein</fullName>
    </recommendedName>
</protein>
<gene>
    <name evidence="6" type="ORF">Ahy_B08g094279</name>
</gene>
<dbReference type="EMBL" id="SDMP01000018">
    <property type="protein sequence ID" value="RYQ98220.1"/>
    <property type="molecule type" value="Genomic_DNA"/>
</dbReference>
<evidence type="ECO:0000259" key="5">
    <source>
        <dbReference type="Pfam" id="PF26130"/>
    </source>
</evidence>
<evidence type="ECO:0000313" key="6">
    <source>
        <dbReference type="EMBL" id="RYQ98220.1"/>
    </source>
</evidence>
<dbReference type="PANTHER" id="PTHR13068">
    <property type="entry name" value="CGI-12 PROTEIN-RELATED"/>
    <property type="match status" value="1"/>
</dbReference>
<comment type="caution">
    <text evidence="6">The sequence shown here is derived from an EMBL/GenBank/DDBJ whole genome shotgun (WGS) entry which is preliminary data.</text>
</comment>
<evidence type="ECO:0000313" key="7">
    <source>
        <dbReference type="Proteomes" id="UP000289738"/>
    </source>
</evidence>
<evidence type="ECO:0000256" key="4">
    <source>
        <dbReference type="SAM" id="MobiDB-lite"/>
    </source>
</evidence>
<keyword evidence="3" id="KW-0809">Transit peptide</keyword>
<reference evidence="6 7" key="1">
    <citation type="submission" date="2019-01" db="EMBL/GenBank/DDBJ databases">
        <title>Sequencing of cultivated peanut Arachis hypogaea provides insights into genome evolution and oil improvement.</title>
        <authorList>
            <person name="Chen X."/>
        </authorList>
    </citation>
    <scope>NUCLEOTIDE SEQUENCE [LARGE SCALE GENOMIC DNA]</scope>
    <source>
        <strain evidence="7">cv. Fuhuasheng</strain>
        <tissue evidence="6">Leaves</tissue>
    </source>
</reference>
<feature type="compositionally biased region" description="Acidic residues" evidence="4">
    <location>
        <begin position="361"/>
        <end position="374"/>
    </location>
</feature>
<dbReference type="PANTHER" id="PTHR13068:SF166">
    <property type="entry name" value="TRANSCRIPTION TERMINATION FACTOR MTERF15, MITOCHONDRIAL-LIKE"/>
    <property type="match status" value="1"/>
</dbReference>
<keyword evidence="2" id="KW-0805">Transcription regulation</keyword>
<accession>A0A444Y8E5</accession>
<sequence length="405" mass="45206">MGVDPNKSNFVAALYAKFLPKSMWNKKVELYKSFGLTDDNICEAFVKHPFCMLKFVQKIEACIGFFVKELGWEPAEVTNNSVLLSLDLDKRVVPRAAVAIVGVVITDDAGMQGIVRALIQNQKRVVLGVKRACEFGLLKRRDVNSQLGSTHRVGNGPLQYVGGETTVIKDTNSDRWSVFEAYAELKQFGYVEENISALWFKDPTHEDMEKILKLFKGDADSIAMCKIAELRDYVELYVVHKVEEEDVFSAAGYIDVEKDHGMVDKSEGQELVVYGGEQAGRNQSKPGADDSGVETRDSDDDVNQEAEFGHSGDSDSLDSEYKPSEEEDDNKDDLHFTECEYELDPDGNGAMKKKGVTTENLDNEEGANSDELDLDHEVGVEGSDSDHQGVRYPVHKAQKDMNQYK</sequence>
<dbReference type="AlphaFoldDB" id="A0A444Y8E5"/>
<keyword evidence="7" id="KW-1185">Reference proteome</keyword>
<feature type="region of interest" description="Disordered" evidence="4">
    <location>
        <begin position="276"/>
        <end position="405"/>
    </location>
</feature>
<keyword evidence="2" id="KW-0804">Transcription</keyword>
<proteinExistence type="inferred from homology"/>
<dbReference type="STRING" id="3818.A0A444Y8E5"/>
<feature type="domain" description="PB1-like" evidence="5">
    <location>
        <begin position="151"/>
        <end position="240"/>
    </location>
</feature>
<dbReference type="Gene3D" id="1.25.70.10">
    <property type="entry name" value="Transcription termination factor 3, mitochondrial"/>
    <property type="match status" value="1"/>
</dbReference>
<comment type="similarity">
    <text evidence="1">Belongs to the mTERF family.</text>
</comment>
<dbReference type="InterPro" id="IPR038538">
    <property type="entry name" value="MTERF_sf"/>
</dbReference>
<feature type="compositionally biased region" description="Basic and acidic residues" evidence="4">
    <location>
        <begin position="307"/>
        <end position="324"/>
    </location>
</feature>
<evidence type="ECO:0000256" key="2">
    <source>
        <dbReference type="ARBA" id="ARBA00022472"/>
    </source>
</evidence>
<name>A0A444Y8E5_ARAHY</name>
<dbReference type="Proteomes" id="UP000289738">
    <property type="component" value="Chromosome B08"/>
</dbReference>
<dbReference type="Pfam" id="PF02536">
    <property type="entry name" value="mTERF"/>
    <property type="match status" value="1"/>
</dbReference>
<evidence type="ECO:0000256" key="3">
    <source>
        <dbReference type="ARBA" id="ARBA00022946"/>
    </source>
</evidence>
<dbReference type="InterPro" id="IPR058594">
    <property type="entry name" value="PB1-like_dom_pln"/>
</dbReference>
<evidence type="ECO:0000256" key="1">
    <source>
        <dbReference type="ARBA" id="ARBA00007692"/>
    </source>
</evidence>
<organism evidence="6 7">
    <name type="scientific">Arachis hypogaea</name>
    <name type="common">Peanut</name>
    <dbReference type="NCBI Taxonomy" id="3818"/>
    <lineage>
        <taxon>Eukaryota</taxon>
        <taxon>Viridiplantae</taxon>
        <taxon>Streptophyta</taxon>
        <taxon>Embryophyta</taxon>
        <taxon>Tracheophyta</taxon>
        <taxon>Spermatophyta</taxon>
        <taxon>Magnoliopsida</taxon>
        <taxon>eudicotyledons</taxon>
        <taxon>Gunneridae</taxon>
        <taxon>Pentapetalae</taxon>
        <taxon>rosids</taxon>
        <taxon>fabids</taxon>
        <taxon>Fabales</taxon>
        <taxon>Fabaceae</taxon>
        <taxon>Papilionoideae</taxon>
        <taxon>50 kb inversion clade</taxon>
        <taxon>dalbergioids sensu lato</taxon>
        <taxon>Dalbergieae</taxon>
        <taxon>Pterocarpus clade</taxon>
        <taxon>Arachis</taxon>
    </lineage>
</organism>
<dbReference type="Pfam" id="PF26130">
    <property type="entry name" value="PB1-like"/>
    <property type="match status" value="1"/>
</dbReference>
<dbReference type="InterPro" id="IPR003690">
    <property type="entry name" value="MTERF"/>
</dbReference>